<gene>
    <name evidence="1" type="ORF">GCM10022254_55240</name>
</gene>
<reference evidence="2" key="1">
    <citation type="journal article" date="2019" name="Int. J. Syst. Evol. Microbiol.">
        <title>The Global Catalogue of Microorganisms (GCM) 10K type strain sequencing project: providing services to taxonomists for standard genome sequencing and annotation.</title>
        <authorList>
            <consortium name="The Broad Institute Genomics Platform"/>
            <consortium name="The Broad Institute Genome Sequencing Center for Infectious Disease"/>
            <person name="Wu L."/>
            <person name="Ma J."/>
        </authorList>
    </citation>
    <scope>NUCLEOTIDE SEQUENCE [LARGE SCALE GENOMIC DNA]</scope>
    <source>
        <strain evidence="2">JCM 17440</strain>
    </source>
</reference>
<evidence type="ECO:0008006" key="3">
    <source>
        <dbReference type="Google" id="ProtNLM"/>
    </source>
</evidence>
<keyword evidence="2" id="KW-1185">Reference proteome</keyword>
<organism evidence="1 2">
    <name type="scientific">Actinomadura meridiana</name>
    <dbReference type="NCBI Taxonomy" id="559626"/>
    <lineage>
        <taxon>Bacteria</taxon>
        <taxon>Bacillati</taxon>
        <taxon>Actinomycetota</taxon>
        <taxon>Actinomycetes</taxon>
        <taxon>Streptosporangiales</taxon>
        <taxon>Thermomonosporaceae</taxon>
        <taxon>Actinomadura</taxon>
    </lineage>
</organism>
<proteinExistence type="predicted"/>
<evidence type="ECO:0000313" key="1">
    <source>
        <dbReference type="EMBL" id="GAA4238602.1"/>
    </source>
</evidence>
<evidence type="ECO:0000313" key="2">
    <source>
        <dbReference type="Proteomes" id="UP001501710"/>
    </source>
</evidence>
<dbReference type="Proteomes" id="UP001501710">
    <property type="component" value="Unassembled WGS sequence"/>
</dbReference>
<sequence>MDSSLYALVEDLDGVDAARVLSHGVSSITVGAAYHRARDVTPHGRTRVTMRHDGIHFPPGDVFDGLRLVPPVRRDADREPIRALREQTRDLGVPLHGWGVFLHSTTLGLAFPDVSQENCFGDRAAPADLCPSNPDVRAYSVALGRAIARQGTDTVVAESLHFGMFGHGYHHERAFVDLGSAAEFALGLCFCSHCRDRIPSADAARAEAARLAASVLDGGPPVTELPDALEEYARARTPIVTSLVAEVAEAVAAEGSALTFLDLTGAVKGYADGRPTGGPAADSAWQIGVDPSALSSVVPSYAILCYAHDETRVAEDVTAYRAALGDITLRALLRPGVPDTDSADHLAAKVTAALESGASTVDYYMYGLVPLPVLSRIPPAVA</sequence>
<protein>
    <recommendedName>
        <fullName evidence="3">Alanine-rich protein</fullName>
    </recommendedName>
</protein>
<dbReference type="RefSeq" id="WP_344902161.1">
    <property type="nucleotide sequence ID" value="NZ_BAABAS010000020.1"/>
</dbReference>
<dbReference type="EMBL" id="BAABAS010000020">
    <property type="protein sequence ID" value="GAA4238602.1"/>
    <property type="molecule type" value="Genomic_DNA"/>
</dbReference>
<accession>A0ABP8CFB7</accession>
<comment type="caution">
    <text evidence="1">The sequence shown here is derived from an EMBL/GenBank/DDBJ whole genome shotgun (WGS) entry which is preliminary data.</text>
</comment>
<name>A0ABP8CFB7_9ACTN</name>